<comment type="similarity">
    <text evidence="1 2">Belongs to the UPF0102 family.</text>
</comment>
<sequence>MDHRAEYAQPAVRRLISGLGSSTASLFAALRTRFSQARAEHLERGFAGETIACQHLRRAGYKVLYRNFRGRTGGELDIVCRDGDTLVFVEVKTRSSEDFGRPFEAVRPDQQRRISRGALAWLRMLDNPDILFRFDIVEVVMRDGRKPRVEVIRNAFQLSAPYVY</sequence>
<evidence type="ECO:0000256" key="1">
    <source>
        <dbReference type="ARBA" id="ARBA00006738"/>
    </source>
</evidence>
<dbReference type="SUPFAM" id="SSF52980">
    <property type="entry name" value="Restriction endonuclease-like"/>
    <property type="match status" value="1"/>
</dbReference>
<evidence type="ECO:0000313" key="3">
    <source>
        <dbReference type="EMBL" id="CAA9218960.1"/>
    </source>
</evidence>
<reference evidence="3" key="1">
    <citation type="submission" date="2020-02" db="EMBL/GenBank/DDBJ databases">
        <authorList>
            <person name="Meier V. D."/>
        </authorList>
    </citation>
    <scope>NUCLEOTIDE SEQUENCE</scope>
    <source>
        <strain evidence="3">AVDCRST_MAG42</strain>
    </source>
</reference>
<name>A0A6J4HE10_9BACT</name>
<dbReference type="CDD" id="cd20736">
    <property type="entry name" value="PoNe_Nuclease"/>
    <property type="match status" value="1"/>
</dbReference>
<dbReference type="PANTHER" id="PTHR34039:SF1">
    <property type="entry name" value="UPF0102 PROTEIN YRAN"/>
    <property type="match status" value="1"/>
</dbReference>
<dbReference type="Pfam" id="PF02021">
    <property type="entry name" value="UPF0102"/>
    <property type="match status" value="1"/>
</dbReference>
<keyword evidence="3" id="KW-0255">Endonuclease</keyword>
<dbReference type="HAMAP" id="MF_00048">
    <property type="entry name" value="UPF0102"/>
    <property type="match status" value="1"/>
</dbReference>
<protein>
    <recommendedName>
        <fullName evidence="2">UPF0102 protein AVDCRST_MAG42-482</fullName>
    </recommendedName>
</protein>
<dbReference type="GO" id="GO:0004519">
    <property type="term" value="F:endonuclease activity"/>
    <property type="evidence" value="ECO:0007669"/>
    <property type="project" value="UniProtKB-KW"/>
</dbReference>
<dbReference type="InterPro" id="IPR011856">
    <property type="entry name" value="tRNA_endonuc-like_dom_sf"/>
</dbReference>
<gene>
    <name evidence="3" type="ORF">AVDCRST_MAG42-482</name>
</gene>
<dbReference type="GO" id="GO:0003676">
    <property type="term" value="F:nucleic acid binding"/>
    <property type="evidence" value="ECO:0007669"/>
    <property type="project" value="InterPro"/>
</dbReference>
<keyword evidence="3" id="KW-0540">Nuclease</keyword>
<evidence type="ECO:0000256" key="2">
    <source>
        <dbReference type="HAMAP-Rule" id="MF_00048"/>
    </source>
</evidence>
<organism evidence="3">
    <name type="scientific">uncultured Chthoniobacterales bacterium</name>
    <dbReference type="NCBI Taxonomy" id="1836801"/>
    <lineage>
        <taxon>Bacteria</taxon>
        <taxon>Pseudomonadati</taxon>
        <taxon>Verrucomicrobiota</taxon>
        <taxon>Spartobacteria</taxon>
        <taxon>Chthoniobacterales</taxon>
        <taxon>environmental samples</taxon>
    </lineage>
</organism>
<dbReference type="NCBIfam" id="NF009154">
    <property type="entry name" value="PRK12497.3-3"/>
    <property type="match status" value="1"/>
</dbReference>
<dbReference type="InterPro" id="IPR011335">
    <property type="entry name" value="Restrct_endonuc-II-like"/>
</dbReference>
<dbReference type="NCBIfam" id="NF009150">
    <property type="entry name" value="PRK12497.1-3"/>
    <property type="match status" value="1"/>
</dbReference>
<keyword evidence="3" id="KW-0378">Hydrolase</keyword>
<proteinExistence type="inferred from homology"/>
<accession>A0A6J4HE10</accession>
<dbReference type="PANTHER" id="PTHR34039">
    <property type="entry name" value="UPF0102 PROTEIN YRAN"/>
    <property type="match status" value="1"/>
</dbReference>
<dbReference type="EMBL" id="CADCTA010000031">
    <property type="protein sequence ID" value="CAA9218960.1"/>
    <property type="molecule type" value="Genomic_DNA"/>
</dbReference>
<dbReference type="Gene3D" id="3.40.1350.10">
    <property type="match status" value="1"/>
</dbReference>
<dbReference type="AlphaFoldDB" id="A0A6J4HE10"/>
<dbReference type="InterPro" id="IPR003509">
    <property type="entry name" value="UPF0102_YraN-like"/>
</dbReference>